<feature type="compositionally biased region" description="Low complexity" evidence="1">
    <location>
        <begin position="21"/>
        <end position="31"/>
    </location>
</feature>
<protein>
    <submittedName>
        <fullName evidence="2">Uncharacterized protein</fullName>
    </submittedName>
</protein>
<organism evidence="2 3">
    <name type="scientific">Champsocephalus esox</name>
    <name type="common">pike icefish</name>
    <dbReference type="NCBI Taxonomy" id="159716"/>
    <lineage>
        <taxon>Eukaryota</taxon>
        <taxon>Metazoa</taxon>
        <taxon>Chordata</taxon>
        <taxon>Craniata</taxon>
        <taxon>Vertebrata</taxon>
        <taxon>Euteleostomi</taxon>
        <taxon>Actinopterygii</taxon>
        <taxon>Neopterygii</taxon>
        <taxon>Teleostei</taxon>
        <taxon>Neoteleostei</taxon>
        <taxon>Acanthomorphata</taxon>
        <taxon>Eupercaria</taxon>
        <taxon>Perciformes</taxon>
        <taxon>Notothenioidei</taxon>
        <taxon>Channichthyidae</taxon>
        <taxon>Champsocephalus</taxon>
    </lineage>
</organism>
<evidence type="ECO:0000313" key="3">
    <source>
        <dbReference type="Proteomes" id="UP001335648"/>
    </source>
</evidence>
<gene>
    <name evidence="2" type="ORF">CesoFtcFv8_022665</name>
</gene>
<feature type="region of interest" description="Disordered" evidence="1">
    <location>
        <begin position="83"/>
        <end position="129"/>
    </location>
</feature>
<feature type="compositionally biased region" description="Pro residues" evidence="1">
    <location>
        <begin position="86"/>
        <end position="116"/>
    </location>
</feature>
<accession>A0AAN8GFL6</accession>
<dbReference type="EMBL" id="JAULUE010002064">
    <property type="protein sequence ID" value="KAK5879562.1"/>
    <property type="molecule type" value="Genomic_DNA"/>
</dbReference>
<evidence type="ECO:0000256" key="1">
    <source>
        <dbReference type="SAM" id="MobiDB-lite"/>
    </source>
</evidence>
<proteinExistence type="predicted"/>
<evidence type="ECO:0000313" key="2">
    <source>
        <dbReference type="EMBL" id="KAK5879562.1"/>
    </source>
</evidence>
<comment type="caution">
    <text evidence="2">The sequence shown here is derived from an EMBL/GenBank/DDBJ whole genome shotgun (WGS) entry which is preliminary data.</text>
</comment>
<dbReference type="Proteomes" id="UP001335648">
    <property type="component" value="Unassembled WGS sequence"/>
</dbReference>
<feature type="region of interest" description="Disordered" evidence="1">
    <location>
        <begin position="1"/>
        <end position="71"/>
    </location>
</feature>
<name>A0AAN8GFL6_9TELE</name>
<keyword evidence="3" id="KW-1185">Reference proteome</keyword>
<sequence>MTQVPQRQPPPGPPHRAGDTQSSPPSLQSPLNRTPVFTPLLRTQSPPAHPISPYLVPNPPQPTESQPPLFLPTLVPDLLPYTFPFQPDPTPPVLPSPVTPVIPSPVSSPPLSPPHLSPHIPLTCPPPLL</sequence>
<dbReference type="AlphaFoldDB" id="A0AAN8GFL6"/>
<reference evidence="2 3" key="1">
    <citation type="journal article" date="2023" name="Mol. Biol. Evol.">
        <title>Genomics of Secondarily Temperate Adaptation in the Only Non-Antarctic Icefish.</title>
        <authorList>
            <person name="Rivera-Colon A.G."/>
            <person name="Rayamajhi N."/>
            <person name="Minhas B.F."/>
            <person name="Madrigal G."/>
            <person name="Bilyk K.T."/>
            <person name="Yoon V."/>
            <person name="Hune M."/>
            <person name="Gregory S."/>
            <person name="Cheng C.H.C."/>
            <person name="Catchen J.M."/>
        </authorList>
    </citation>
    <scope>NUCLEOTIDE SEQUENCE [LARGE SCALE GENOMIC DNA]</scope>
    <source>
        <strain evidence="2">JC2023a</strain>
    </source>
</reference>